<protein>
    <submittedName>
        <fullName evidence="3 4">Uncharacterized protein LOC113218343 isoform X2</fullName>
    </submittedName>
</protein>
<dbReference type="RefSeq" id="XP_052123731.1">
    <property type="nucleotide sequence ID" value="XM_052267771.1"/>
</dbReference>
<dbReference type="AlphaFoldDB" id="A0A6J1TUZ9"/>
<dbReference type="Proteomes" id="UP000504606">
    <property type="component" value="Unplaced"/>
</dbReference>
<feature type="region of interest" description="Disordered" evidence="1">
    <location>
        <begin position="252"/>
        <end position="303"/>
    </location>
</feature>
<dbReference type="InterPro" id="IPR013761">
    <property type="entry name" value="SAM/pointed_sf"/>
</dbReference>
<evidence type="ECO:0000313" key="2">
    <source>
        <dbReference type="Proteomes" id="UP000504606"/>
    </source>
</evidence>
<dbReference type="RefSeq" id="XP_026294436.1">
    <property type="nucleotide sequence ID" value="XM_026438651.2"/>
</dbReference>
<dbReference type="PANTHER" id="PTHR31025:SF9">
    <property type="entry name" value="SI:DKEY-286J15.1"/>
    <property type="match status" value="1"/>
</dbReference>
<gene>
    <name evidence="3 4 5" type="primary">LOC113218343</name>
</gene>
<evidence type="ECO:0000256" key="1">
    <source>
        <dbReference type="SAM" id="MobiDB-lite"/>
    </source>
</evidence>
<dbReference type="Gene3D" id="1.10.150.50">
    <property type="entry name" value="Transcription Factor, Ets-1"/>
    <property type="match status" value="1"/>
</dbReference>
<evidence type="ECO:0000313" key="5">
    <source>
        <dbReference type="RefSeq" id="XP_052123731.1"/>
    </source>
</evidence>
<keyword evidence="2" id="KW-1185">Reference proteome</keyword>
<dbReference type="RefSeq" id="XP_026294435.1">
    <property type="nucleotide sequence ID" value="XM_026438650.2"/>
</dbReference>
<evidence type="ECO:0000313" key="4">
    <source>
        <dbReference type="RefSeq" id="XP_026294436.1"/>
    </source>
</evidence>
<sequence>MALTKSSSKDDVLAYLFSYLGTITEETAQELYAQEIDGEDFLAFSEEELLKNFPKILFKQRKEVMKLVKGLSTSPLEDPTPTKKQNECVFVGFVDAEGELKSCSASTLSSAELFDSTPCLSHSLLVNPPNKINRPSSKSKRQLINPLDVEPMAVFDILSNQGVLGQKVINFIRENECLDPSHQTHMLKILTDHLLANGGSYYPKTPVKIAMAKGIIADFPKLADEDKGFLSWYDPSTSRGIIQTKFQTLRDTVLSPTEKKNKPISKSPHPKKRKAEPENSQQTLNSSSESNSSNDSAELSPTLAEELSNTRSLVATPQNLVRISTILRKTFSVRRNWIKSAVPSPSCTDILNQYYHLGSYEGKMIAQEFQLQNPLANDIVEVFKRWAPHILTYAKRTKPHAFQELSSQFSDDDPDKDNIVALLILPKLLPTVANLKTMKAWELEHLKMYKKFIEAAISSSLVQIVPSGTNVTLQASCEAPRDERQRKTPIFPFLLWATDDKKTGPMYLKIDQKSFFVGNTQVTPDVFLRAIALKIQAHYSFNLEYHPYLRTSFNFIETLYGINQPKTTCVTKMMTALRNISSA</sequence>
<dbReference type="PANTHER" id="PTHR31025">
    <property type="entry name" value="SI:CH211-196P9.1-RELATED"/>
    <property type="match status" value="1"/>
</dbReference>
<proteinExistence type="predicted"/>
<organism evidence="2 4">
    <name type="scientific">Frankliniella occidentalis</name>
    <name type="common">Western flower thrips</name>
    <name type="synonym">Euthrips occidentalis</name>
    <dbReference type="NCBI Taxonomy" id="133901"/>
    <lineage>
        <taxon>Eukaryota</taxon>
        <taxon>Metazoa</taxon>
        <taxon>Ecdysozoa</taxon>
        <taxon>Arthropoda</taxon>
        <taxon>Hexapoda</taxon>
        <taxon>Insecta</taxon>
        <taxon>Pterygota</taxon>
        <taxon>Neoptera</taxon>
        <taxon>Paraneoptera</taxon>
        <taxon>Thysanoptera</taxon>
        <taxon>Terebrantia</taxon>
        <taxon>Thripoidea</taxon>
        <taxon>Thripidae</taxon>
        <taxon>Frankliniella</taxon>
    </lineage>
</organism>
<dbReference type="GeneID" id="113218343"/>
<reference evidence="3 4" key="1">
    <citation type="submission" date="2025-04" db="UniProtKB">
        <authorList>
            <consortium name="RefSeq"/>
        </authorList>
    </citation>
    <scope>IDENTIFICATION</scope>
    <source>
        <tissue evidence="3 4">Whole organism</tissue>
    </source>
</reference>
<feature type="compositionally biased region" description="Low complexity" evidence="1">
    <location>
        <begin position="279"/>
        <end position="300"/>
    </location>
</feature>
<evidence type="ECO:0000313" key="3">
    <source>
        <dbReference type="RefSeq" id="XP_026294435.1"/>
    </source>
</evidence>
<name>A0A6J1TUZ9_FRAOC</name>
<accession>A0A6J1TUZ9</accession>